<proteinExistence type="predicted"/>
<sequence length="479" mass="52194">MVNKEKILPFIEAKREMLFNISDTIWGYAETRFEEFKSSDLLCKVLADEGFTLTKGIAGMETAFIASYGSGKPVIGFLGEFDALYGLSQEAGIAEKKPLEGGGKGHGCGHHALGVGALAAALAVKEYIEKNKIKGTVKYFGCPGEEIGCGKVYMAREGCFDDLDAAITWHPFNSNGIMNSNSLATCAVLFKFHGISSHAAASPHLGRSALDAVELMNIGVNFLREHAEQEVRLHYAIIDTGGRNPNVVQAEASVMHEMRAPKLSQITDLYERIVDIAKGAALMTGTRFDVVFEMAASNLLNNNVLQSLLYEKFVEAGSVPVDEKDIEFARKIRETLNEKQKKFDDGLAVTMFKAGSDVISQISNKEIVDIIYPYDPVETQAMASTDVGDVSWIVPTAQIMTACYAKDTAGHSWQMVAQGKSNLCHKGLLQAGKVMALAGAELLENTQLVEKAKEEHDRRRGGETYKCPIPPDVKPLASR</sequence>
<organism evidence="1 2">
    <name type="scientific">Anoxybacterium hadale</name>
    <dbReference type="NCBI Taxonomy" id="3408580"/>
    <lineage>
        <taxon>Bacteria</taxon>
        <taxon>Bacillati</taxon>
        <taxon>Bacillota</taxon>
        <taxon>Clostridia</taxon>
        <taxon>Peptostreptococcales</taxon>
        <taxon>Anaerovoracaceae</taxon>
        <taxon>Anoxybacterium</taxon>
    </lineage>
</organism>
<protein>
    <submittedName>
        <fullName evidence="1">Amidohydrolase</fullName>
    </submittedName>
</protein>
<reference evidence="1" key="1">
    <citation type="submission" date="2019-08" db="EMBL/GenBank/DDBJ databases">
        <title>Genome sequence of Clostridiales bacterium MT110.</title>
        <authorList>
            <person name="Cao J."/>
        </authorList>
    </citation>
    <scope>NUCLEOTIDE SEQUENCE</scope>
    <source>
        <strain evidence="1">MT110</strain>
    </source>
</reference>
<evidence type="ECO:0000313" key="1">
    <source>
        <dbReference type="EMBL" id="QOX65680.1"/>
    </source>
</evidence>
<dbReference type="EMBL" id="CP042469">
    <property type="protein sequence ID" value="QOX65680.1"/>
    <property type="molecule type" value="Genomic_DNA"/>
</dbReference>
<dbReference type="Proteomes" id="UP000594014">
    <property type="component" value="Chromosome"/>
</dbReference>
<accession>A0ACD1AGP5</accession>
<gene>
    <name evidence="1" type="ORF">FRZ06_21165</name>
</gene>
<name>A0ACD1AGP5_9FIRM</name>
<keyword evidence="2" id="KW-1185">Reference proteome</keyword>
<evidence type="ECO:0000313" key="2">
    <source>
        <dbReference type="Proteomes" id="UP000594014"/>
    </source>
</evidence>